<dbReference type="EMBL" id="KN818254">
    <property type="protein sequence ID" value="KIL63965.1"/>
    <property type="molecule type" value="Genomic_DNA"/>
</dbReference>
<accession>A0A0C2SLB7</accession>
<dbReference type="Proteomes" id="UP000054549">
    <property type="component" value="Unassembled WGS sequence"/>
</dbReference>
<organism evidence="1 2">
    <name type="scientific">Amanita muscaria (strain Koide BX008)</name>
    <dbReference type="NCBI Taxonomy" id="946122"/>
    <lineage>
        <taxon>Eukaryota</taxon>
        <taxon>Fungi</taxon>
        <taxon>Dikarya</taxon>
        <taxon>Basidiomycota</taxon>
        <taxon>Agaricomycotina</taxon>
        <taxon>Agaricomycetes</taxon>
        <taxon>Agaricomycetidae</taxon>
        <taxon>Agaricales</taxon>
        <taxon>Pluteineae</taxon>
        <taxon>Amanitaceae</taxon>
        <taxon>Amanita</taxon>
    </lineage>
</organism>
<proteinExistence type="predicted"/>
<dbReference type="AlphaFoldDB" id="A0A0C2SLB7"/>
<name>A0A0C2SLB7_AMAMK</name>
<evidence type="ECO:0000313" key="1">
    <source>
        <dbReference type="EMBL" id="KIL63965.1"/>
    </source>
</evidence>
<dbReference type="HOGENOM" id="CLU_2526970_0_0_1"/>
<reference evidence="1 2" key="1">
    <citation type="submission" date="2014-04" db="EMBL/GenBank/DDBJ databases">
        <title>Evolutionary Origins and Diversification of the Mycorrhizal Mutualists.</title>
        <authorList>
            <consortium name="DOE Joint Genome Institute"/>
            <consortium name="Mycorrhizal Genomics Consortium"/>
            <person name="Kohler A."/>
            <person name="Kuo A."/>
            <person name="Nagy L.G."/>
            <person name="Floudas D."/>
            <person name="Copeland A."/>
            <person name="Barry K.W."/>
            <person name="Cichocki N."/>
            <person name="Veneault-Fourrey C."/>
            <person name="LaButti K."/>
            <person name="Lindquist E.A."/>
            <person name="Lipzen A."/>
            <person name="Lundell T."/>
            <person name="Morin E."/>
            <person name="Murat C."/>
            <person name="Riley R."/>
            <person name="Ohm R."/>
            <person name="Sun H."/>
            <person name="Tunlid A."/>
            <person name="Henrissat B."/>
            <person name="Grigoriev I.V."/>
            <person name="Hibbett D.S."/>
            <person name="Martin F."/>
        </authorList>
    </citation>
    <scope>NUCLEOTIDE SEQUENCE [LARGE SCALE GENOMIC DNA]</scope>
    <source>
        <strain evidence="1 2">Koide BX008</strain>
    </source>
</reference>
<protein>
    <submittedName>
        <fullName evidence="1">Uncharacterized protein</fullName>
    </submittedName>
</protein>
<evidence type="ECO:0000313" key="2">
    <source>
        <dbReference type="Proteomes" id="UP000054549"/>
    </source>
</evidence>
<dbReference type="InParanoid" id="A0A0C2SLB7"/>
<keyword evidence="2" id="KW-1185">Reference proteome</keyword>
<sequence length="84" mass="9544">MPRLEHTKRPLDKVPATAPPPSMALLTLRTLILNRCYSSNWFKVWDDGRHCHVSSFCSTQLTIFSLHSAAYRPTPLLQLIAEPV</sequence>
<gene>
    <name evidence="1" type="ORF">M378DRAFT_163939</name>
</gene>